<dbReference type="STRING" id="905079.L1IB24"/>
<dbReference type="Gene3D" id="3.100.10.10">
    <property type="match status" value="1"/>
</dbReference>
<dbReference type="GO" id="GO:0006412">
    <property type="term" value="P:translation"/>
    <property type="evidence" value="ECO:0007669"/>
    <property type="project" value="InterPro"/>
</dbReference>
<evidence type="ECO:0000256" key="3">
    <source>
        <dbReference type="ARBA" id="ARBA00023274"/>
    </source>
</evidence>
<keyword evidence="2" id="KW-0689">Ribosomal protein</keyword>
<keyword evidence="8" id="KW-1185">Reference proteome</keyword>
<evidence type="ECO:0000259" key="5">
    <source>
        <dbReference type="Pfam" id="PF00828"/>
    </source>
</evidence>
<dbReference type="PANTHER" id="PTHR12934">
    <property type="entry name" value="50S RIBOSOMAL PROTEIN L15"/>
    <property type="match status" value="1"/>
</dbReference>
<evidence type="ECO:0000256" key="1">
    <source>
        <dbReference type="ARBA" id="ARBA00007320"/>
    </source>
</evidence>
<accession>L1IB24</accession>
<dbReference type="HOGENOM" id="CLU_055188_4_1_1"/>
<gene>
    <name evidence="6" type="ORF">GUITHDRAFT_158908</name>
</gene>
<dbReference type="OrthoDB" id="361383at2759"/>
<dbReference type="InterPro" id="IPR021131">
    <property type="entry name" value="Ribosomal_uL15/eL18"/>
</dbReference>
<dbReference type="NCBIfam" id="TIGR01071">
    <property type="entry name" value="rplO_bact"/>
    <property type="match status" value="1"/>
</dbReference>
<organism evidence="6">
    <name type="scientific">Guillardia theta (strain CCMP2712)</name>
    <name type="common">Cryptophyte</name>
    <dbReference type="NCBI Taxonomy" id="905079"/>
    <lineage>
        <taxon>Eukaryota</taxon>
        <taxon>Cryptophyceae</taxon>
        <taxon>Pyrenomonadales</taxon>
        <taxon>Geminigeraceae</taxon>
        <taxon>Guillardia</taxon>
    </lineage>
</organism>
<evidence type="ECO:0000313" key="7">
    <source>
        <dbReference type="EnsemblProtists" id="EKX33423"/>
    </source>
</evidence>
<dbReference type="Proteomes" id="UP000011087">
    <property type="component" value="Unassembled WGS sequence"/>
</dbReference>
<dbReference type="InterPro" id="IPR030878">
    <property type="entry name" value="Ribosomal_uL15"/>
</dbReference>
<evidence type="ECO:0000256" key="4">
    <source>
        <dbReference type="SAM" id="MobiDB-lite"/>
    </source>
</evidence>
<dbReference type="EMBL" id="JH993142">
    <property type="protein sequence ID" value="EKX33423.1"/>
    <property type="molecule type" value="Genomic_DNA"/>
</dbReference>
<dbReference type="GO" id="GO:0003735">
    <property type="term" value="F:structural constituent of ribosome"/>
    <property type="evidence" value="ECO:0007669"/>
    <property type="project" value="InterPro"/>
</dbReference>
<reference evidence="8" key="2">
    <citation type="submission" date="2012-11" db="EMBL/GenBank/DDBJ databases">
        <authorList>
            <person name="Kuo A."/>
            <person name="Curtis B.A."/>
            <person name="Tanifuji G."/>
            <person name="Burki F."/>
            <person name="Gruber A."/>
            <person name="Irimia M."/>
            <person name="Maruyama S."/>
            <person name="Arias M.C."/>
            <person name="Ball S.G."/>
            <person name="Gile G.H."/>
            <person name="Hirakawa Y."/>
            <person name="Hopkins J.F."/>
            <person name="Rensing S.A."/>
            <person name="Schmutz J."/>
            <person name="Symeonidi A."/>
            <person name="Elias M."/>
            <person name="Eveleigh R.J."/>
            <person name="Herman E.K."/>
            <person name="Klute M.J."/>
            <person name="Nakayama T."/>
            <person name="Obornik M."/>
            <person name="Reyes-Prieto A."/>
            <person name="Armbrust E.V."/>
            <person name="Aves S.J."/>
            <person name="Beiko R.G."/>
            <person name="Coutinho P."/>
            <person name="Dacks J.B."/>
            <person name="Durnford D.G."/>
            <person name="Fast N.M."/>
            <person name="Green B.R."/>
            <person name="Grisdale C."/>
            <person name="Hempe F."/>
            <person name="Henrissat B."/>
            <person name="Hoppner M.P."/>
            <person name="Ishida K.-I."/>
            <person name="Kim E."/>
            <person name="Koreny L."/>
            <person name="Kroth P.G."/>
            <person name="Liu Y."/>
            <person name="Malik S.-B."/>
            <person name="Maier U.G."/>
            <person name="McRose D."/>
            <person name="Mock T."/>
            <person name="Neilson J.A."/>
            <person name="Onodera N.T."/>
            <person name="Poole A.M."/>
            <person name="Pritham E.J."/>
            <person name="Richards T.A."/>
            <person name="Rocap G."/>
            <person name="Roy S.W."/>
            <person name="Sarai C."/>
            <person name="Schaack S."/>
            <person name="Shirato S."/>
            <person name="Slamovits C.H."/>
            <person name="Spencer D.F."/>
            <person name="Suzuki S."/>
            <person name="Worden A.Z."/>
            <person name="Zauner S."/>
            <person name="Barry K."/>
            <person name="Bell C."/>
            <person name="Bharti A.K."/>
            <person name="Crow J.A."/>
            <person name="Grimwood J."/>
            <person name="Kramer R."/>
            <person name="Lindquist E."/>
            <person name="Lucas S."/>
            <person name="Salamov A."/>
            <person name="McFadden G.I."/>
            <person name="Lane C.E."/>
            <person name="Keeling P.J."/>
            <person name="Gray M.W."/>
            <person name="Grigoriev I.V."/>
            <person name="Archibald J.M."/>
        </authorList>
    </citation>
    <scope>NUCLEOTIDE SEQUENCE</scope>
    <source>
        <strain evidence="8">CCMP2712</strain>
    </source>
</reference>
<dbReference type="InterPro" id="IPR036227">
    <property type="entry name" value="Ribosomal_uL15/eL18_sf"/>
</dbReference>
<name>L1IB24_GUITC</name>
<evidence type="ECO:0000313" key="8">
    <source>
        <dbReference type="Proteomes" id="UP000011087"/>
    </source>
</evidence>
<dbReference type="eggNOG" id="KOG0846">
    <property type="taxonomic scope" value="Eukaryota"/>
</dbReference>
<sequence>MLGKLAPAPGSRRAKTRKGRGIAAGQGATCGFGMRGQKSRAGRPTRPGFEGGQMPLYRRLPKLVGKGIGRDGHQKQSYGLLKISVLNKCEPNSEVSYESCLEKGFMTKVIGSDKPGGEGADQLGVSGLTVKAHAFTASAVRQIEEKGGKCVLLNPVTNEEIKM</sequence>
<dbReference type="PANTHER" id="PTHR12934:SF11">
    <property type="entry name" value="LARGE RIBOSOMAL SUBUNIT PROTEIN UL15M"/>
    <property type="match status" value="1"/>
</dbReference>
<dbReference type="PaxDb" id="55529-EKX33423"/>
<feature type="domain" description="Large ribosomal subunit protein uL15/eL18" evidence="5">
    <location>
        <begin position="93"/>
        <end position="151"/>
    </location>
</feature>
<evidence type="ECO:0000313" key="6">
    <source>
        <dbReference type="EMBL" id="EKX33423.1"/>
    </source>
</evidence>
<dbReference type="SUPFAM" id="SSF52080">
    <property type="entry name" value="Ribosomal proteins L15p and L18e"/>
    <property type="match status" value="1"/>
</dbReference>
<feature type="compositionally biased region" description="Gly residues" evidence="4">
    <location>
        <begin position="22"/>
        <end position="34"/>
    </location>
</feature>
<dbReference type="InterPro" id="IPR005749">
    <property type="entry name" value="Ribosomal_uL15_bac-type"/>
</dbReference>
<feature type="region of interest" description="Disordered" evidence="4">
    <location>
        <begin position="1"/>
        <end position="54"/>
    </location>
</feature>
<protein>
    <recommendedName>
        <fullName evidence="5">Large ribosomal subunit protein uL15/eL18 domain-containing protein</fullName>
    </recommendedName>
</protein>
<dbReference type="EnsemblProtists" id="EKX33423">
    <property type="protein sequence ID" value="EKX33423"/>
    <property type="gene ID" value="GUITHDRAFT_158908"/>
</dbReference>
<reference evidence="6 8" key="1">
    <citation type="journal article" date="2012" name="Nature">
        <title>Algal genomes reveal evolutionary mosaicism and the fate of nucleomorphs.</title>
        <authorList>
            <consortium name="DOE Joint Genome Institute"/>
            <person name="Curtis B.A."/>
            <person name="Tanifuji G."/>
            <person name="Burki F."/>
            <person name="Gruber A."/>
            <person name="Irimia M."/>
            <person name="Maruyama S."/>
            <person name="Arias M.C."/>
            <person name="Ball S.G."/>
            <person name="Gile G.H."/>
            <person name="Hirakawa Y."/>
            <person name="Hopkins J.F."/>
            <person name="Kuo A."/>
            <person name="Rensing S.A."/>
            <person name="Schmutz J."/>
            <person name="Symeonidi A."/>
            <person name="Elias M."/>
            <person name="Eveleigh R.J."/>
            <person name="Herman E.K."/>
            <person name="Klute M.J."/>
            <person name="Nakayama T."/>
            <person name="Obornik M."/>
            <person name="Reyes-Prieto A."/>
            <person name="Armbrust E.V."/>
            <person name="Aves S.J."/>
            <person name="Beiko R.G."/>
            <person name="Coutinho P."/>
            <person name="Dacks J.B."/>
            <person name="Durnford D.G."/>
            <person name="Fast N.M."/>
            <person name="Green B.R."/>
            <person name="Grisdale C.J."/>
            <person name="Hempel F."/>
            <person name="Henrissat B."/>
            <person name="Hoppner M.P."/>
            <person name="Ishida K."/>
            <person name="Kim E."/>
            <person name="Koreny L."/>
            <person name="Kroth P.G."/>
            <person name="Liu Y."/>
            <person name="Malik S.B."/>
            <person name="Maier U.G."/>
            <person name="McRose D."/>
            <person name="Mock T."/>
            <person name="Neilson J.A."/>
            <person name="Onodera N.T."/>
            <person name="Poole A.M."/>
            <person name="Pritham E.J."/>
            <person name="Richards T.A."/>
            <person name="Rocap G."/>
            <person name="Roy S.W."/>
            <person name="Sarai C."/>
            <person name="Schaack S."/>
            <person name="Shirato S."/>
            <person name="Slamovits C.H."/>
            <person name="Spencer D.F."/>
            <person name="Suzuki S."/>
            <person name="Worden A.Z."/>
            <person name="Zauner S."/>
            <person name="Barry K."/>
            <person name="Bell C."/>
            <person name="Bharti A.K."/>
            <person name="Crow J.A."/>
            <person name="Grimwood J."/>
            <person name="Kramer R."/>
            <person name="Lindquist E."/>
            <person name="Lucas S."/>
            <person name="Salamov A."/>
            <person name="McFadden G.I."/>
            <person name="Lane C.E."/>
            <person name="Keeling P.J."/>
            <person name="Gray M.W."/>
            <person name="Grigoriev I.V."/>
            <person name="Archibald J.M."/>
        </authorList>
    </citation>
    <scope>NUCLEOTIDE SEQUENCE</scope>
    <source>
        <strain evidence="6 8">CCMP2712</strain>
    </source>
</reference>
<dbReference type="AlphaFoldDB" id="L1IB24"/>
<dbReference type="KEGG" id="gtt:GUITHDRAFT_158908"/>
<dbReference type="OMA" id="TVQAHGF"/>
<dbReference type="Pfam" id="PF00828">
    <property type="entry name" value="Ribosomal_L27A"/>
    <property type="match status" value="1"/>
</dbReference>
<keyword evidence="3" id="KW-0687">Ribonucleoprotein</keyword>
<comment type="similarity">
    <text evidence="1">Belongs to the universal ribosomal protein uL15 family.</text>
</comment>
<dbReference type="HAMAP" id="MF_01341">
    <property type="entry name" value="Ribosomal_uL15"/>
    <property type="match status" value="1"/>
</dbReference>
<evidence type="ECO:0000256" key="2">
    <source>
        <dbReference type="ARBA" id="ARBA00022980"/>
    </source>
</evidence>
<proteinExistence type="inferred from homology"/>
<reference evidence="7" key="3">
    <citation type="submission" date="2016-03" db="UniProtKB">
        <authorList>
            <consortium name="EnsemblProtists"/>
        </authorList>
    </citation>
    <scope>IDENTIFICATION</scope>
</reference>
<dbReference type="GeneID" id="17290176"/>
<dbReference type="GO" id="GO:0005762">
    <property type="term" value="C:mitochondrial large ribosomal subunit"/>
    <property type="evidence" value="ECO:0007669"/>
    <property type="project" value="TreeGrafter"/>
</dbReference>
<dbReference type="RefSeq" id="XP_005820403.1">
    <property type="nucleotide sequence ID" value="XM_005820346.1"/>
</dbReference>